<comment type="subcellular location">
    <subcellularLocation>
        <location evidence="1">Membrane</location>
        <topology evidence="1">Multi-pass membrane protein</topology>
    </subcellularLocation>
</comment>
<dbReference type="GO" id="GO:0005886">
    <property type="term" value="C:plasma membrane"/>
    <property type="evidence" value="ECO:0007669"/>
    <property type="project" value="TreeGrafter"/>
</dbReference>
<evidence type="ECO:0000256" key="8">
    <source>
        <dbReference type="RuleBase" id="RU003732"/>
    </source>
</evidence>
<name>A0A3Q3W0K6_MOLML</name>
<feature type="binding site" evidence="6">
    <location>
        <position position="23"/>
    </location>
    <ligand>
        <name>Na(+)</name>
        <dbReference type="ChEBI" id="CHEBI:29101"/>
        <label>1</label>
    </ligand>
</feature>
<feature type="transmembrane region" description="Helical" evidence="9">
    <location>
        <begin position="402"/>
        <end position="420"/>
    </location>
</feature>
<keyword evidence="6" id="KW-0479">Metal-binding</keyword>
<dbReference type="AlphaFoldDB" id="A0A3Q3W0K6"/>
<evidence type="ECO:0000256" key="1">
    <source>
        <dbReference type="ARBA" id="ARBA00004141"/>
    </source>
</evidence>
<feature type="transmembrane region" description="Helical" evidence="9">
    <location>
        <begin position="89"/>
        <end position="116"/>
    </location>
</feature>
<keyword evidence="6" id="KW-0915">Sodium</keyword>
<keyword evidence="11" id="KW-1185">Reference proteome</keyword>
<dbReference type="Proteomes" id="UP000261620">
    <property type="component" value="Unplaced"/>
</dbReference>
<feature type="binding site" evidence="6">
    <location>
        <position position="373"/>
    </location>
    <ligand>
        <name>Na(+)</name>
        <dbReference type="ChEBI" id="CHEBI:29101"/>
        <label>1</label>
    </ligand>
</feature>
<evidence type="ECO:0000256" key="2">
    <source>
        <dbReference type="ARBA" id="ARBA00022448"/>
    </source>
</evidence>
<evidence type="ECO:0000313" key="11">
    <source>
        <dbReference type="Proteomes" id="UP000261620"/>
    </source>
</evidence>
<feature type="transmembrane region" description="Helical" evidence="9">
    <location>
        <begin position="358"/>
        <end position="382"/>
    </location>
</feature>
<feature type="transmembrane region" description="Helical" evidence="9">
    <location>
        <begin position="474"/>
        <end position="498"/>
    </location>
</feature>
<dbReference type="Ensembl" id="ENSMMOT00000005103.1">
    <property type="protein sequence ID" value="ENSMMOP00000005012.1"/>
    <property type="gene ID" value="ENSMMOG00000003995.1"/>
</dbReference>
<feature type="binding site" evidence="6">
    <location>
        <position position="305"/>
    </location>
    <ligand>
        <name>Na(+)</name>
        <dbReference type="ChEBI" id="CHEBI:29101"/>
        <label>1</label>
    </ligand>
</feature>
<evidence type="ECO:0000256" key="5">
    <source>
        <dbReference type="ARBA" id="ARBA00023136"/>
    </source>
</evidence>
<feature type="transmembrane region" description="Helical" evidence="9">
    <location>
        <begin position="263"/>
        <end position="287"/>
    </location>
</feature>
<dbReference type="PANTHER" id="PTHR11616">
    <property type="entry name" value="SODIUM/CHLORIDE DEPENDENT TRANSPORTER"/>
    <property type="match status" value="1"/>
</dbReference>
<feature type="binding site" evidence="6">
    <location>
        <position position="370"/>
    </location>
    <ligand>
        <name>Na(+)</name>
        <dbReference type="ChEBI" id="CHEBI:29101"/>
        <label>1</label>
    </ligand>
</feature>
<feature type="binding site" evidence="6">
    <location>
        <position position="273"/>
    </location>
    <ligand>
        <name>Na(+)</name>
        <dbReference type="ChEBI" id="CHEBI:29101"/>
        <label>1</label>
    </ligand>
</feature>
<feature type="transmembrane region" description="Helical" evidence="9">
    <location>
        <begin position="188"/>
        <end position="211"/>
    </location>
</feature>
<keyword evidence="8" id="KW-0769">Symport</keyword>
<dbReference type="PRINTS" id="PR00176">
    <property type="entry name" value="NANEUSMPORT"/>
</dbReference>
<dbReference type="GO" id="GO:0005332">
    <property type="term" value="F:gamma-aminobutyric acid:sodium:chloride symporter activity"/>
    <property type="evidence" value="ECO:0007669"/>
    <property type="project" value="TreeGrafter"/>
</dbReference>
<dbReference type="GO" id="GO:0046872">
    <property type="term" value="F:metal ion binding"/>
    <property type="evidence" value="ECO:0007669"/>
    <property type="project" value="UniProtKB-KW"/>
</dbReference>
<dbReference type="Pfam" id="PF00209">
    <property type="entry name" value="SNF"/>
    <property type="match status" value="1"/>
</dbReference>
<feature type="transmembrane region" description="Helical" evidence="9">
    <location>
        <begin position="518"/>
        <end position="540"/>
    </location>
</feature>
<feature type="binding site" evidence="6">
    <location>
        <position position="26"/>
    </location>
    <ligand>
        <name>Na(+)</name>
        <dbReference type="ChEBI" id="CHEBI:29101"/>
        <label>1</label>
    </ligand>
</feature>
<keyword evidence="7" id="KW-1015">Disulfide bond</keyword>
<dbReference type="PANTHER" id="PTHR11616:SF237">
    <property type="entry name" value="TRANSPORTER"/>
    <property type="match status" value="1"/>
</dbReference>
<reference evidence="10" key="2">
    <citation type="submission" date="2025-09" db="UniProtKB">
        <authorList>
            <consortium name="Ensembl"/>
        </authorList>
    </citation>
    <scope>IDENTIFICATION</scope>
</reference>
<evidence type="ECO:0000256" key="3">
    <source>
        <dbReference type="ARBA" id="ARBA00022692"/>
    </source>
</evidence>
<keyword evidence="4 9" id="KW-1133">Transmembrane helix</keyword>
<feature type="disulfide bond" evidence="7">
    <location>
        <begin position="128"/>
        <end position="137"/>
    </location>
</feature>
<evidence type="ECO:0000256" key="7">
    <source>
        <dbReference type="PIRSR" id="PIRSR600175-2"/>
    </source>
</evidence>
<dbReference type="InterPro" id="IPR037272">
    <property type="entry name" value="SNS_sf"/>
</dbReference>
<accession>A0A3Q3W0K6</accession>
<dbReference type="SUPFAM" id="SSF161070">
    <property type="entry name" value="SNF-like"/>
    <property type="match status" value="1"/>
</dbReference>
<feature type="transmembrane region" description="Helical" evidence="9">
    <location>
        <begin position="299"/>
        <end position="324"/>
    </location>
</feature>
<dbReference type="OMA" id="SATIEFW"/>
<evidence type="ECO:0000256" key="4">
    <source>
        <dbReference type="ARBA" id="ARBA00022989"/>
    </source>
</evidence>
<evidence type="ECO:0000313" key="10">
    <source>
        <dbReference type="Ensembl" id="ENSMMOP00000005012.1"/>
    </source>
</evidence>
<reference evidence="10" key="1">
    <citation type="submission" date="2025-08" db="UniProtKB">
        <authorList>
            <consortium name="Ensembl"/>
        </authorList>
    </citation>
    <scope>IDENTIFICATION</scope>
</reference>
<feature type="transmembrane region" description="Helical" evidence="9">
    <location>
        <begin position="223"/>
        <end position="251"/>
    </location>
</feature>
<keyword evidence="5 9" id="KW-0472">Membrane</keyword>
<sequence>METKVKKREQWRRKREYILASVGNVVGLGNVWRFPYLCFRNGGGAFLVPYCFFAVFCGLPVFLLETAIGQYTQEGAISCWTKLCPLAQGIGFSVIVIQLYGRCYMIILAWALRYLIYCFRDPLPWTTCNNPWNTDRCVELSSTNLTAIHNGSLTVNSTSGSLTKSSVSEFWERGMLSMSGGLEEMGTVQWDLLLCLLASWVACFFCIWKGVRSTGKVVYFTALFPYVMLAILLVRGLTLPGALQGVIYYLYPDISRLADLQVWVEACAQVLFSYSVASGSLITFGSYNKLKNDCCRDSLWLCVLNSCTSFIAGFAVFAALGFMAHKQGVPIHMAVESGPGLAFIVFPQAVAMIPLPQLWAVCFFIMLIFLGLDTLFTGLETITSSVIDLFPVQMHKPRHREIVLFSLCSLGFIIQISLTTQGGVYQFQLIDYYGVNGACMLFGCLSNCVAVGWGFGADQMCDAVENMTGKRPWVFFKLCWCYFTPLIFLCFSLKVFFICKFLDYQPLVSSGVYKFPDWSYHLGQAIALSSVVVIPLCAIVKIGLTEGTLRQPCDELATCPE</sequence>
<keyword evidence="2 8" id="KW-0813">Transport</keyword>
<dbReference type="GO" id="GO:0042995">
    <property type="term" value="C:cell projection"/>
    <property type="evidence" value="ECO:0007669"/>
    <property type="project" value="TreeGrafter"/>
</dbReference>
<dbReference type="PROSITE" id="PS00610">
    <property type="entry name" value="NA_NEUROTRAN_SYMP_1"/>
    <property type="match status" value="1"/>
</dbReference>
<evidence type="ECO:0000256" key="6">
    <source>
        <dbReference type="PIRSR" id="PIRSR600175-1"/>
    </source>
</evidence>
<feature type="transmembrane region" description="Helical" evidence="9">
    <location>
        <begin position="17"/>
        <end position="35"/>
    </location>
</feature>
<evidence type="ECO:0000256" key="9">
    <source>
        <dbReference type="SAM" id="Phobius"/>
    </source>
</evidence>
<protein>
    <recommendedName>
        <fullName evidence="8">Transporter</fullName>
    </recommendedName>
</protein>
<dbReference type="InterPro" id="IPR000175">
    <property type="entry name" value="Na/ntran_symport"/>
</dbReference>
<feature type="binding site" evidence="6">
    <location>
        <position position="30"/>
    </location>
    <ligand>
        <name>Na(+)</name>
        <dbReference type="ChEBI" id="CHEBI:29101"/>
        <label>1</label>
    </ligand>
</feature>
<dbReference type="PROSITE" id="PS50267">
    <property type="entry name" value="NA_NEUROTRAN_SYMP_3"/>
    <property type="match status" value="1"/>
</dbReference>
<feature type="transmembrane region" description="Helical" evidence="9">
    <location>
        <begin position="432"/>
        <end position="453"/>
    </location>
</feature>
<proteinExistence type="inferred from homology"/>
<comment type="similarity">
    <text evidence="8">Belongs to the sodium:neurotransmitter symporter (SNF) (TC 2.A.22) family.</text>
</comment>
<organism evidence="10 11">
    <name type="scientific">Mola mola</name>
    <name type="common">Ocean sunfish</name>
    <name type="synonym">Tetraodon mola</name>
    <dbReference type="NCBI Taxonomy" id="94237"/>
    <lineage>
        <taxon>Eukaryota</taxon>
        <taxon>Metazoa</taxon>
        <taxon>Chordata</taxon>
        <taxon>Craniata</taxon>
        <taxon>Vertebrata</taxon>
        <taxon>Euteleostomi</taxon>
        <taxon>Actinopterygii</taxon>
        <taxon>Neopterygii</taxon>
        <taxon>Teleostei</taxon>
        <taxon>Neoteleostei</taxon>
        <taxon>Acanthomorphata</taxon>
        <taxon>Eupercaria</taxon>
        <taxon>Tetraodontiformes</taxon>
        <taxon>Molidae</taxon>
        <taxon>Mola</taxon>
    </lineage>
</organism>
<feature type="transmembrane region" description="Helical" evidence="9">
    <location>
        <begin position="47"/>
        <end position="68"/>
    </location>
</feature>
<keyword evidence="3 8" id="KW-0812">Transmembrane</keyword>